<organism evidence="1 2">
    <name type="scientific">Irpex rosettiformis</name>
    <dbReference type="NCBI Taxonomy" id="378272"/>
    <lineage>
        <taxon>Eukaryota</taxon>
        <taxon>Fungi</taxon>
        <taxon>Dikarya</taxon>
        <taxon>Basidiomycota</taxon>
        <taxon>Agaricomycotina</taxon>
        <taxon>Agaricomycetes</taxon>
        <taxon>Polyporales</taxon>
        <taxon>Irpicaceae</taxon>
        <taxon>Irpex</taxon>
    </lineage>
</organism>
<evidence type="ECO:0000313" key="1">
    <source>
        <dbReference type="EMBL" id="KAI0085705.1"/>
    </source>
</evidence>
<keyword evidence="2" id="KW-1185">Reference proteome</keyword>
<name>A0ACB8TUL2_9APHY</name>
<dbReference type="EMBL" id="MU274929">
    <property type="protein sequence ID" value="KAI0085705.1"/>
    <property type="molecule type" value="Genomic_DNA"/>
</dbReference>
<reference evidence="1" key="1">
    <citation type="journal article" date="2021" name="Environ. Microbiol.">
        <title>Gene family expansions and transcriptome signatures uncover fungal adaptations to wood decay.</title>
        <authorList>
            <person name="Hage H."/>
            <person name="Miyauchi S."/>
            <person name="Viragh M."/>
            <person name="Drula E."/>
            <person name="Min B."/>
            <person name="Chaduli D."/>
            <person name="Navarro D."/>
            <person name="Favel A."/>
            <person name="Norest M."/>
            <person name="Lesage-Meessen L."/>
            <person name="Balint B."/>
            <person name="Merenyi Z."/>
            <person name="de Eugenio L."/>
            <person name="Morin E."/>
            <person name="Martinez A.T."/>
            <person name="Baldrian P."/>
            <person name="Stursova M."/>
            <person name="Martinez M.J."/>
            <person name="Novotny C."/>
            <person name="Magnuson J.K."/>
            <person name="Spatafora J.W."/>
            <person name="Maurice S."/>
            <person name="Pangilinan J."/>
            <person name="Andreopoulos W."/>
            <person name="LaButti K."/>
            <person name="Hundley H."/>
            <person name="Na H."/>
            <person name="Kuo A."/>
            <person name="Barry K."/>
            <person name="Lipzen A."/>
            <person name="Henrissat B."/>
            <person name="Riley R."/>
            <person name="Ahrendt S."/>
            <person name="Nagy L.G."/>
            <person name="Grigoriev I.V."/>
            <person name="Martin F."/>
            <person name="Rosso M.N."/>
        </authorList>
    </citation>
    <scope>NUCLEOTIDE SEQUENCE</scope>
    <source>
        <strain evidence="1">CBS 384.51</strain>
    </source>
</reference>
<accession>A0ACB8TUL2</accession>
<proteinExistence type="predicted"/>
<evidence type="ECO:0000313" key="2">
    <source>
        <dbReference type="Proteomes" id="UP001055072"/>
    </source>
</evidence>
<dbReference type="Proteomes" id="UP001055072">
    <property type="component" value="Unassembled WGS sequence"/>
</dbReference>
<comment type="caution">
    <text evidence="1">The sequence shown here is derived from an EMBL/GenBank/DDBJ whole genome shotgun (WGS) entry which is preliminary data.</text>
</comment>
<gene>
    <name evidence="1" type="ORF">BDY19DRAFT_986980</name>
</gene>
<keyword evidence="1" id="KW-0378">Hydrolase</keyword>
<protein>
    <submittedName>
        <fullName evidence="1">P-loop containing nucleoside triphosphate hydrolase protein</fullName>
    </submittedName>
</protein>
<sequence length="249" mass="28168">MDNIARELSEILADSFSKIPPTQRFIIGIAGVPASGKSTLAIKIVQYINEILQQRSPNEKENQAILVGMDGWHLTRAQLDAFPDAKLAHDRRGAHWTFDGDSYVSFIRDLRVPLDQTATYEDPVIYAPSFSHELKDPTPQAVAIYPHHRLVVIEGLYGFLSIEPWVEAGRLLDERWWVELGEEEAKARLVLRHVLTGVAKDLEEAEWRATENDAPNGRFIKENLLEPTRIIQSIEDPVLKAVAVKKQTE</sequence>